<comment type="caution">
    <text evidence="2">The sequence shown here is derived from an EMBL/GenBank/DDBJ whole genome shotgun (WGS) entry which is preliminary data.</text>
</comment>
<dbReference type="CDD" id="cd05467">
    <property type="entry name" value="CBM20"/>
    <property type="match status" value="1"/>
</dbReference>
<evidence type="ECO:0000313" key="3">
    <source>
        <dbReference type="Proteomes" id="UP001177140"/>
    </source>
</evidence>
<proteinExistence type="predicted"/>
<feature type="domain" description="CBM20" evidence="1">
    <location>
        <begin position="84"/>
        <end position="186"/>
    </location>
</feature>
<dbReference type="PROSITE" id="PS51166">
    <property type="entry name" value="CBM20"/>
    <property type="match status" value="1"/>
</dbReference>
<sequence>MSSSSSSSELLLHNTNNSSFPSSKAILWSRNRRPAAEFISFGFSSKRNNVDFTSSVSMKFKDIHHSISCSESSSFFPESEVSTNEEIKIVRVKFQLIKDCLFGQDVLVVGDDPIFGVWDPSNAIPLEWSDGHLWSVQLDIPVNKSIQFKFIVKEPTGEVIWQPGPDRILKTWETDNTIVIFEDWDNVELQMVTEVQSTGKSYTTLEYNVGNPNKEDSMAKSVIEDDSNAEEPTIAPINTTEKLAYPEAGQTGKEDFLISTGSFGNEKTSTSLKDEDALFQYEGEPILVPGLAPLSTQTVKEELPQVFKNDIIDETPTTASNTNAVDVKLEATTTSNTDVLDVKVEATTTSNTDVIDVKVKAEEDYKPEKHENEDLSEITSEEEMIRRREFADQSNDEQGAADVSIGKNCQSTDEVMEVPDIPSTDDVDILKTSLESDDSFVRKLLRSLGFILNQMN</sequence>
<keyword evidence="3" id="KW-1185">Reference proteome</keyword>
<dbReference type="SUPFAM" id="SSF49452">
    <property type="entry name" value="Starch-binding domain-like"/>
    <property type="match status" value="1"/>
</dbReference>
<dbReference type="InterPro" id="IPR013784">
    <property type="entry name" value="Carb-bd-like_fold"/>
</dbReference>
<organism evidence="2 3">
    <name type="scientific">Papaver nudicaule</name>
    <name type="common">Iceland poppy</name>
    <dbReference type="NCBI Taxonomy" id="74823"/>
    <lineage>
        <taxon>Eukaryota</taxon>
        <taxon>Viridiplantae</taxon>
        <taxon>Streptophyta</taxon>
        <taxon>Embryophyta</taxon>
        <taxon>Tracheophyta</taxon>
        <taxon>Spermatophyta</taxon>
        <taxon>Magnoliopsida</taxon>
        <taxon>Ranunculales</taxon>
        <taxon>Papaveraceae</taxon>
        <taxon>Papaveroideae</taxon>
        <taxon>Papaver</taxon>
    </lineage>
</organism>
<name>A0AA41S8N6_PAPNU</name>
<dbReference type="FunFam" id="2.60.40.10:FF:000552">
    <property type="entry name" value="Related to glucoamylase"/>
    <property type="match status" value="1"/>
</dbReference>
<accession>A0AA41S8N6</accession>
<dbReference type="PANTHER" id="PTHR15048:SF0">
    <property type="entry name" value="STARCH-BINDING DOMAIN-CONTAINING PROTEIN 1"/>
    <property type="match status" value="1"/>
</dbReference>
<dbReference type="AlphaFoldDB" id="A0AA41S8N6"/>
<dbReference type="PANTHER" id="PTHR15048">
    <property type="entry name" value="STARCH-BINDING DOMAIN-CONTAINING PROTEIN 1"/>
    <property type="match status" value="1"/>
</dbReference>
<evidence type="ECO:0000259" key="1">
    <source>
        <dbReference type="PROSITE" id="PS51166"/>
    </source>
</evidence>
<evidence type="ECO:0000313" key="2">
    <source>
        <dbReference type="EMBL" id="MCL7030701.1"/>
    </source>
</evidence>
<protein>
    <recommendedName>
        <fullName evidence="1">CBM20 domain-containing protein</fullName>
    </recommendedName>
</protein>
<gene>
    <name evidence="2" type="ORF">MKW94_020801</name>
</gene>
<dbReference type="SMART" id="SM01065">
    <property type="entry name" value="CBM_2"/>
    <property type="match status" value="1"/>
</dbReference>
<dbReference type="InterPro" id="IPR013783">
    <property type="entry name" value="Ig-like_fold"/>
</dbReference>
<dbReference type="GO" id="GO:2001070">
    <property type="term" value="F:starch binding"/>
    <property type="evidence" value="ECO:0007669"/>
    <property type="project" value="InterPro"/>
</dbReference>
<dbReference type="EMBL" id="JAJJMA010104484">
    <property type="protein sequence ID" value="MCL7030701.1"/>
    <property type="molecule type" value="Genomic_DNA"/>
</dbReference>
<dbReference type="Pfam" id="PF00686">
    <property type="entry name" value="CBM_20"/>
    <property type="match status" value="1"/>
</dbReference>
<dbReference type="Gene3D" id="2.60.40.10">
    <property type="entry name" value="Immunoglobulins"/>
    <property type="match status" value="1"/>
</dbReference>
<dbReference type="GO" id="GO:0016020">
    <property type="term" value="C:membrane"/>
    <property type="evidence" value="ECO:0007669"/>
    <property type="project" value="TreeGrafter"/>
</dbReference>
<dbReference type="Proteomes" id="UP001177140">
    <property type="component" value="Unassembled WGS sequence"/>
</dbReference>
<dbReference type="InterPro" id="IPR002044">
    <property type="entry name" value="CBM20"/>
</dbReference>
<reference evidence="2" key="1">
    <citation type="submission" date="2022-03" db="EMBL/GenBank/DDBJ databases">
        <title>A functionally conserved STORR gene fusion in Papaver species that diverged 16.8 million years ago.</title>
        <authorList>
            <person name="Catania T."/>
        </authorList>
    </citation>
    <scope>NUCLEOTIDE SEQUENCE</scope>
    <source>
        <strain evidence="2">S-191538</strain>
    </source>
</reference>